<organism evidence="8 9">
    <name type="scientific">Chania multitudinisentens RB-25</name>
    <dbReference type="NCBI Taxonomy" id="1441930"/>
    <lineage>
        <taxon>Bacteria</taxon>
        <taxon>Pseudomonadati</taxon>
        <taxon>Pseudomonadota</taxon>
        <taxon>Gammaproteobacteria</taxon>
        <taxon>Enterobacterales</taxon>
        <taxon>Yersiniaceae</taxon>
        <taxon>Chania</taxon>
    </lineage>
</organism>
<dbReference type="HOGENOM" id="CLU_056179_1_0_6"/>
<keyword evidence="9" id="KW-1185">Reference proteome</keyword>
<dbReference type="GO" id="GO:0051191">
    <property type="term" value="P:prosthetic group biosynthetic process"/>
    <property type="evidence" value="ECO:0007669"/>
    <property type="project" value="TreeGrafter"/>
</dbReference>
<dbReference type="Pfam" id="PF01874">
    <property type="entry name" value="CitG"/>
    <property type="match status" value="1"/>
</dbReference>
<evidence type="ECO:0000256" key="1">
    <source>
        <dbReference type="ARBA" id="ARBA00001210"/>
    </source>
</evidence>
<comment type="catalytic activity">
    <reaction evidence="1">
        <text>3'-dephospho-CoA + ATP = 2'-(5''-triphospho-alpha-D-ribosyl)-3'-dephospho-CoA + adenine</text>
        <dbReference type="Rhea" id="RHEA:15117"/>
        <dbReference type="ChEBI" id="CHEBI:16708"/>
        <dbReference type="ChEBI" id="CHEBI:30616"/>
        <dbReference type="ChEBI" id="CHEBI:57328"/>
        <dbReference type="ChEBI" id="CHEBI:61378"/>
        <dbReference type="EC" id="2.4.2.52"/>
    </reaction>
</comment>
<keyword evidence="7" id="KW-0067">ATP-binding</keyword>
<sequence>MNLQTFLLSSSAIAPCFTLCAEAGINHQGHPRTLLQRIRPIGIDYEQRLLAVTQGINTQRGILFSGSVLACAAGYLHGQGLAINFDMLSVSVRQICQSLCASDFAVLKTRPAQTAGELLFAKYGVTGIRGETEQGFPTVTQVGLPALLAAFNQGLPLRHALVDCLITLISHCDDTNVLWRTGQRQLAELKLRAACIVDQGGLSAPGGEARINKLNHWCCQNRISPGGSADLLALTVAMYLLCHSQFPNGVM</sequence>
<dbReference type="AlphaFoldDB" id="A0A0D4ZY26"/>
<dbReference type="EMBL" id="CP007044">
    <property type="protein sequence ID" value="AJW28994.1"/>
    <property type="molecule type" value="Genomic_DNA"/>
</dbReference>
<protein>
    <recommendedName>
        <fullName evidence="4">2-(5''-triphosphoribosyl)-3'-dephosphocoenzyme-A synthase</fullName>
        <ecNumber evidence="3">2.4.2.52</ecNumber>
    </recommendedName>
</protein>
<dbReference type="EC" id="2.4.2.52" evidence="3"/>
<evidence type="ECO:0000313" key="9">
    <source>
        <dbReference type="Proteomes" id="UP000019030"/>
    </source>
</evidence>
<accession>A0A0D4ZY26</accession>
<name>A0A0D4ZY26_9GAMM</name>
<proteinExistence type="inferred from homology"/>
<dbReference type="PANTHER" id="PTHR30201">
    <property type="entry name" value="TRIPHOSPHORIBOSYL-DEPHOSPHO-COA SYNTHASE"/>
    <property type="match status" value="1"/>
</dbReference>
<reference evidence="8 9" key="1">
    <citation type="submission" date="2014-01" db="EMBL/GenBank/DDBJ databases">
        <title>Isolation of Serratia multitudinisentens RB-25 from Ex-Landfill site.</title>
        <authorList>
            <person name="Robson E.H.J."/>
        </authorList>
    </citation>
    <scope>NUCLEOTIDE SEQUENCE [LARGE SCALE GENOMIC DNA]</scope>
    <source>
        <strain evidence="8 9">RB-25</strain>
    </source>
</reference>
<evidence type="ECO:0000313" key="8">
    <source>
        <dbReference type="EMBL" id="AJW28994.1"/>
    </source>
</evidence>
<evidence type="ECO:0000256" key="2">
    <source>
        <dbReference type="ARBA" id="ARBA00006812"/>
    </source>
</evidence>
<evidence type="ECO:0000256" key="6">
    <source>
        <dbReference type="ARBA" id="ARBA00022741"/>
    </source>
</evidence>
<evidence type="ECO:0000256" key="5">
    <source>
        <dbReference type="ARBA" id="ARBA00022679"/>
    </source>
</evidence>
<dbReference type="Gene3D" id="1.10.4200.10">
    <property type="entry name" value="Triphosphoribosyl-dephospho-CoA protein"/>
    <property type="match status" value="2"/>
</dbReference>
<evidence type="ECO:0000256" key="3">
    <source>
        <dbReference type="ARBA" id="ARBA00012074"/>
    </source>
</evidence>
<comment type="similarity">
    <text evidence="2">Belongs to the CitG/MdcB family.</text>
</comment>
<dbReference type="InterPro" id="IPR002736">
    <property type="entry name" value="CitG"/>
</dbReference>
<dbReference type="STRING" id="1441930.Z042_26170"/>
<keyword evidence="6" id="KW-0547">Nucleotide-binding</keyword>
<dbReference type="Proteomes" id="UP000019030">
    <property type="component" value="Chromosome"/>
</dbReference>
<dbReference type="eggNOG" id="COG1767">
    <property type="taxonomic scope" value="Bacteria"/>
</dbReference>
<dbReference type="KEGG" id="sfo:Z042_26170"/>
<evidence type="ECO:0000256" key="4">
    <source>
        <dbReference type="ARBA" id="ARBA00020625"/>
    </source>
</evidence>
<keyword evidence="5" id="KW-0808">Transferase</keyword>
<reference evidence="8 9" key="2">
    <citation type="submission" date="2015-03" db="EMBL/GenBank/DDBJ databases">
        <authorList>
            <person name="Chan K.-G."/>
        </authorList>
    </citation>
    <scope>NUCLEOTIDE SEQUENCE [LARGE SCALE GENOMIC DNA]</scope>
    <source>
        <strain evidence="8 9">RB-25</strain>
    </source>
</reference>
<dbReference type="PANTHER" id="PTHR30201:SF2">
    <property type="entry name" value="2-(5''-TRIPHOSPHORIBOSYL)-3'-DEPHOSPHOCOENZYME-A SYNTHASE"/>
    <property type="match status" value="1"/>
</dbReference>
<evidence type="ECO:0000256" key="7">
    <source>
        <dbReference type="ARBA" id="ARBA00022840"/>
    </source>
</evidence>
<gene>
    <name evidence="8" type="ORF">Z042_26170</name>
</gene>
<dbReference type="GO" id="GO:0005524">
    <property type="term" value="F:ATP binding"/>
    <property type="evidence" value="ECO:0007669"/>
    <property type="project" value="UniProtKB-KW"/>
</dbReference>
<dbReference type="GO" id="GO:0046917">
    <property type="term" value="F:triphosphoribosyl-dephospho-CoA synthase activity"/>
    <property type="evidence" value="ECO:0007669"/>
    <property type="project" value="UniProtKB-EC"/>
</dbReference>